<dbReference type="OrthoDB" id="5772781at2759"/>
<reference evidence="4 5" key="1">
    <citation type="journal article" date="2004" name="Nature">
        <title>Genome sequence of the ultrasmall unicellular red alga Cyanidioschyzon merolae 10D.</title>
        <authorList>
            <person name="Matsuzaki M."/>
            <person name="Misumi O."/>
            <person name="Shin-i T."/>
            <person name="Maruyama S."/>
            <person name="Takahara M."/>
            <person name="Miyagishima S."/>
            <person name="Mori T."/>
            <person name="Nishida K."/>
            <person name="Yagisawa F."/>
            <person name="Nishida K."/>
            <person name="Yoshida Y."/>
            <person name="Nishimura Y."/>
            <person name="Nakao S."/>
            <person name="Kobayashi T."/>
            <person name="Momoyama Y."/>
            <person name="Higashiyama T."/>
            <person name="Minoda A."/>
            <person name="Sano M."/>
            <person name="Nomoto H."/>
            <person name="Oishi K."/>
            <person name="Hayashi H."/>
            <person name="Ohta F."/>
            <person name="Nishizaka S."/>
            <person name="Haga S."/>
            <person name="Miura S."/>
            <person name="Morishita T."/>
            <person name="Kabeya Y."/>
            <person name="Terasawa K."/>
            <person name="Suzuki Y."/>
            <person name="Ishii Y."/>
            <person name="Asakawa S."/>
            <person name="Takano H."/>
            <person name="Ohta N."/>
            <person name="Kuroiwa H."/>
            <person name="Tanaka K."/>
            <person name="Shimizu N."/>
            <person name="Sugano S."/>
            <person name="Sato N."/>
            <person name="Nozaki H."/>
            <person name="Ogasawara N."/>
            <person name="Kohara Y."/>
            <person name="Kuroiwa T."/>
        </authorList>
    </citation>
    <scope>NUCLEOTIDE SEQUENCE [LARGE SCALE GENOMIC DNA]</scope>
    <source>
        <strain evidence="4 5">10D</strain>
    </source>
</reference>
<dbReference type="KEGG" id="cme:CYME_CMR459C"/>
<dbReference type="EMBL" id="AP006500">
    <property type="protein sequence ID" value="BAM82627.1"/>
    <property type="molecule type" value="Genomic_DNA"/>
</dbReference>
<evidence type="ECO:0000313" key="4">
    <source>
        <dbReference type="EMBL" id="BAM82627.1"/>
    </source>
</evidence>
<dbReference type="eggNOG" id="KOG3021">
    <property type="taxonomic scope" value="Eukaryota"/>
</dbReference>
<proteinExistence type="inferred from homology"/>
<dbReference type="SUPFAM" id="SSF56112">
    <property type="entry name" value="Protein kinase-like (PK-like)"/>
    <property type="match status" value="1"/>
</dbReference>
<dbReference type="PANTHER" id="PTHR12149:SF8">
    <property type="entry name" value="PROTEIN-RIBULOSAMINE 3-KINASE"/>
    <property type="match status" value="1"/>
</dbReference>
<evidence type="ECO:0000313" key="5">
    <source>
        <dbReference type="Proteomes" id="UP000007014"/>
    </source>
</evidence>
<comment type="catalytic activity">
    <reaction evidence="2">
        <text>N(6)-D-ribulosyl-L-lysyl-[protein] + ATP = N(6)-(3-O-phospho-D-ribulosyl)-L-lysyl-[protein] + ADP + H(+)</text>
        <dbReference type="Rhea" id="RHEA:48432"/>
        <dbReference type="Rhea" id="RHEA-COMP:12103"/>
        <dbReference type="Rhea" id="RHEA-COMP:12104"/>
        <dbReference type="ChEBI" id="CHEBI:15378"/>
        <dbReference type="ChEBI" id="CHEBI:30616"/>
        <dbReference type="ChEBI" id="CHEBI:90418"/>
        <dbReference type="ChEBI" id="CHEBI:90420"/>
        <dbReference type="ChEBI" id="CHEBI:456216"/>
        <dbReference type="EC" id="2.7.1.172"/>
    </reaction>
    <physiologicalReaction direction="left-to-right" evidence="2">
        <dbReference type="Rhea" id="RHEA:48433"/>
    </physiologicalReaction>
</comment>
<comment type="similarity">
    <text evidence="3">Belongs to the fructosamine kinase family.</text>
</comment>
<dbReference type="Proteomes" id="UP000007014">
    <property type="component" value="Chromosome 18"/>
</dbReference>
<dbReference type="Gene3D" id="3.90.1200.10">
    <property type="match status" value="1"/>
</dbReference>
<dbReference type="Gramene" id="CMR459CT">
    <property type="protein sequence ID" value="CMR459CT"/>
    <property type="gene ID" value="CMR459C"/>
</dbReference>
<dbReference type="InterPro" id="IPR016477">
    <property type="entry name" value="Fructo-/Ketosamine-3-kinase"/>
</dbReference>
<evidence type="ECO:0000256" key="1">
    <source>
        <dbReference type="ARBA" id="ARBA00011961"/>
    </source>
</evidence>
<evidence type="ECO:0000256" key="2">
    <source>
        <dbReference type="ARBA" id="ARBA00048655"/>
    </source>
</evidence>
<dbReference type="PIRSF" id="PIRSF006221">
    <property type="entry name" value="Ketosamine-3-kinase"/>
    <property type="match status" value="1"/>
</dbReference>
<keyword evidence="5" id="KW-1185">Reference proteome</keyword>
<dbReference type="PANTHER" id="PTHR12149">
    <property type="entry name" value="FRUCTOSAMINE 3 KINASE-RELATED PROTEIN"/>
    <property type="match status" value="1"/>
</dbReference>
<dbReference type="AlphaFoldDB" id="M1VH61"/>
<dbReference type="Gene3D" id="3.30.200.20">
    <property type="entry name" value="Phosphorylase Kinase, domain 1"/>
    <property type="match status" value="1"/>
</dbReference>
<name>M1VH61_CYAM1</name>
<dbReference type="GO" id="GO:0016301">
    <property type="term" value="F:kinase activity"/>
    <property type="evidence" value="ECO:0007669"/>
    <property type="project" value="UniProtKB-UniRule"/>
</dbReference>
<dbReference type="HOGENOM" id="CLU_036517_0_1_1"/>
<protein>
    <recommendedName>
        <fullName evidence="1">protein-ribulosamine 3-kinase</fullName>
        <ecNumber evidence="1">2.7.1.172</ecNumber>
    </recommendedName>
</protein>
<gene>
    <name evidence="4" type="ORF">CYME_CMR459C</name>
</gene>
<dbReference type="RefSeq" id="XP_005538663.1">
    <property type="nucleotide sequence ID" value="XM_005538606.1"/>
</dbReference>
<sequence>MGSLYTSELSRAVSESVAAALQRSFQGELRSASALGSGWSTSAELLNRNDSTERYFVKLSEPQAVSMFSAEFEGIQAMAESETVRVPAPICYGNTAERSFIVLEYLELGGIGNEAVYRDFGEKLAAMHRCSSGGRGYGWHRGNTIGSTPQLNTWMHSWADFFVENRLRYQLKLARSRQGGRLRNEDALLQRVHSVLQEHEIQHQVTPSLVHGDLWTGNVATLRNQNEVVIFDPATYYGDREVDLAMTELFGRLPRAFYQAYDASWPLPKGYREKRRVIYNLYHILNHGALFGGGYYDQAQSMIETILR</sequence>
<accession>M1VH61</accession>
<keyword evidence="3 4" id="KW-0418">Kinase</keyword>
<dbReference type="Pfam" id="PF03881">
    <property type="entry name" value="Fructosamin_kin"/>
    <property type="match status" value="1"/>
</dbReference>
<dbReference type="EC" id="2.7.1.172" evidence="1"/>
<organism evidence="4 5">
    <name type="scientific">Cyanidioschyzon merolae (strain NIES-3377 / 10D)</name>
    <name type="common">Unicellular red alga</name>
    <dbReference type="NCBI Taxonomy" id="280699"/>
    <lineage>
        <taxon>Eukaryota</taxon>
        <taxon>Rhodophyta</taxon>
        <taxon>Bangiophyceae</taxon>
        <taxon>Cyanidiales</taxon>
        <taxon>Cyanidiaceae</taxon>
        <taxon>Cyanidioschyzon</taxon>
    </lineage>
</organism>
<dbReference type="OMA" id="RECDIAM"/>
<keyword evidence="3" id="KW-0808">Transferase</keyword>
<evidence type="ECO:0000256" key="3">
    <source>
        <dbReference type="PIRNR" id="PIRNR006221"/>
    </source>
</evidence>
<reference evidence="4 5" key="2">
    <citation type="journal article" date="2007" name="BMC Biol.">
        <title>A 100%-complete sequence reveals unusually simple genomic features in the hot-spring red alga Cyanidioschyzon merolae.</title>
        <authorList>
            <person name="Nozaki H."/>
            <person name="Takano H."/>
            <person name="Misumi O."/>
            <person name="Terasawa K."/>
            <person name="Matsuzaki M."/>
            <person name="Maruyama S."/>
            <person name="Nishida K."/>
            <person name="Yagisawa F."/>
            <person name="Yoshida Y."/>
            <person name="Fujiwara T."/>
            <person name="Takio S."/>
            <person name="Tamura K."/>
            <person name="Chung S.J."/>
            <person name="Nakamura S."/>
            <person name="Kuroiwa H."/>
            <person name="Tanaka K."/>
            <person name="Sato N."/>
            <person name="Kuroiwa T."/>
        </authorList>
    </citation>
    <scope>NUCLEOTIDE SEQUENCE [LARGE SCALE GENOMIC DNA]</scope>
    <source>
        <strain evidence="4 5">10D</strain>
    </source>
</reference>
<dbReference type="InterPro" id="IPR011009">
    <property type="entry name" value="Kinase-like_dom_sf"/>
</dbReference>
<dbReference type="GeneID" id="16996874"/>
<dbReference type="GO" id="GO:0102193">
    <property type="term" value="F:protein-ribulosamine 3-kinase activity"/>
    <property type="evidence" value="ECO:0007669"/>
    <property type="project" value="UniProtKB-EC"/>
</dbReference>